<dbReference type="AlphaFoldDB" id="X1LJT6"/>
<gene>
    <name evidence="1" type="ORF">S06H3_36898</name>
</gene>
<accession>X1LJT6</accession>
<name>X1LJT6_9ZZZZ</name>
<sequence length="60" mass="6822">MKLQKAIDKLQDLTRYGYPPETDEAIDALKLGQEALKRVREYRPDMGGNDSELLPGETKD</sequence>
<organism evidence="1">
    <name type="scientific">marine sediment metagenome</name>
    <dbReference type="NCBI Taxonomy" id="412755"/>
    <lineage>
        <taxon>unclassified sequences</taxon>
        <taxon>metagenomes</taxon>
        <taxon>ecological metagenomes</taxon>
    </lineage>
</organism>
<proteinExistence type="predicted"/>
<evidence type="ECO:0000313" key="1">
    <source>
        <dbReference type="EMBL" id="GAI19632.1"/>
    </source>
</evidence>
<protein>
    <submittedName>
        <fullName evidence="1">Uncharacterized protein</fullName>
    </submittedName>
</protein>
<comment type="caution">
    <text evidence="1">The sequence shown here is derived from an EMBL/GenBank/DDBJ whole genome shotgun (WGS) entry which is preliminary data.</text>
</comment>
<reference evidence="1" key="1">
    <citation type="journal article" date="2014" name="Front. Microbiol.">
        <title>High frequency of phylogenetically diverse reductive dehalogenase-homologous genes in deep subseafloor sedimentary metagenomes.</title>
        <authorList>
            <person name="Kawai M."/>
            <person name="Futagami T."/>
            <person name="Toyoda A."/>
            <person name="Takaki Y."/>
            <person name="Nishi S."/>
            <person name="Hori S."/>
            <person name="Arai W."/>
            <person name="Tsubouchi T."/>
            <person name="Morono Y."/>
            <person name="Uchiyama I."/>
            <person name="Ito T."/>
            <person name="Fujiyama A."/>
            <person name="Inagaki F."/>
            <person name="Takami H."/>
        </authorList>
    </citation>
    <scope>NUCLEOTIDE SEQUENCE</scope>
    <source>
        <strain evidence="1">Expedition CK06-06</strain>
    </source>
</reference>
<dbReference type="EMBL" id="BARV01022370">
    <property type="protein sequence ID" value="GAI19632.1"/>
    <property type="molecule type" value="Genomic_DNA"/>
</dbReference>